<sequence length="888" mass="99862">MSTTYKYSWLKKFTLTLIVIYSFTIPLNLSAYNLIAKVSETSKIALLETSLTVGDSSINVNGKYELYFDGLDDYAEEPYVIDSWEEVSIMAWIKLDSLSEDVQIIAGQRAFYLQLNANKSISAFANSKTLTSKTLLNTNQWYQITVTHKPNDFKLYINGEAEATRSTASRNIQHDTSNFTIGKYPSNSSNYFNGSIDEFRLFNKALSSNELRKIIYQEIEDNNGIVKGSVLPKNITDFNEETNTSTVLPWENLKRYYRMDVIEDNVLYDSANVISDNTIHAKIHNIETVKEQSAPMPFVTTKSGSLENALNNIEKGIDGSDAVKYNWSIVNIKHNDVYYSNTQKHLGLIVDNTDADLTPITYVVRNDSELNVSWYLNLNGIIDLKGKSQLIQGLESTLANTSQGKIIQNRNLEGDIYTYNYWSSPVGQTNNVTNNNNYKLTDVIKNISFLRSGYNGTQTAVADYWIWKYCNLMNNNIPIWQHVRSTGTLKPGEGFTMKGTGTGSEKVVQDYLIEGKPNNGDINIPVYAGNEYLVGNPYPSPIDAQQFILDNSEEHSGVTTGIIYYKEHYSGGTHSLGDFQGGYATYSLAGSVPAVWLGETAPVTTENGLSLEASRQYIPVGQAFFMMAKTSGDIKFNNGQRAFHTHNKVAAKSSHTKIAAEDDNRPKLRLGFNSVNQIHRQLLVTADEHATSGYDSGFDAQDIDQLSDDMYWLINNEKFSIQGIDIIDKTTKIPLGIHTKTNGANTISLDEIEHFPEDLNIYLYDKELNISHNLKESDYTIYLAAGSYLNRFEITFIEQATLANTEFENNKIDMYFSNSENSIAINNPSSIYIESIQMYNLVGQSVFNLETKTKKSNFSHRAEKTHPGVYILKIKTSHGVLSKEVLKK</sequence>
<evidence type="ECO:0000313" key="5">
    <source>
        <dbReference type="EMBL" id="TDY64486.1"/>
    </source>
</evidence>
<keyword evidence="3" id="KW-1133">Transmembrane helix</keyword>
<evidence type="ECO:0000256" key="1">
    <source>
        <dbReference type="ARBA" id="ARBA00022729"/>
    </source>
</evidence>
<evidence type="ECO:0000256" key="3">
    <source>
        <dbReference type="SAM" id="Phobius"/>
    </source>
</evidence>
<dbReference type="Pfam" id="PF13385">
    <property type="entry name" value="Laminin_G_3"/>
    <property type="match status" value="1"/>
</dbReference>
<dbReference type="Gene3D" id="2.60.120.200">
    <property type="match status" value="1"/>
</dbReference>
<dbReference type="InterPro" id="IPR013320">
    <property type="entry name" value="ConA-like_dom_sf"/>
</dbReference>
<dbReference type="PANTHER" id="PTHR42535:SF2">
    <property type="entry name" value="CHROMOSOME UNDETERMINED SCAFFOLD_146, WHOLE GENOME SHOTGUN SEQUENCE"/>
    <property type="match status" value="1"/>
</dbReference>
<evidence type="ECO:0000256" key="2">
    <source>
        <dbReference type="ARBA" id="ARBA00023157"/>
    </source>
</evidence>
<dbReference type="SUPFAM" id="SSF49899">
    <property type="entry name" value="Concanavalin A-like lectins/glucanases"/>
    <property type="match status" value="1"/>
</dbReference>
<keyword evidence="3" id="KW-0472">Membrane</keyword>
<keyword evidence="6" id="KW-1185">Reference proteome</keyword>
<keyword evidence="3" id="KW-0812">Transmembrane</keyword>
<dbReference type="EMBL" id="SORL01000007">
    <property type="protein sequence ID" value="TDY64486.1"/>
    <property type="molecule type" value="Genomic_DNA"/>
</dbReference>
<gene>
    <name evidence="5" type="ORF">DFQ06_1397</name>
</gene>
<dbReference type="AlphaFoldDB" id="A0A4R8MKB9"/>
<dbReference type="RefSeq" id="WP_133966777.1">
    <property type="nucleotide sequence ID" value="NZ_SORL01000007.1"/>
</dbReference>
<proteinExistence type="predicted"/>
<dbReference type="NCBIfam" id="TIGR04183">
    <property type="entry name" value="Por_Secre_tail"/>
    <property type="match status" value="1"/>
</dbReference>
<evidence type="ECO:0000259" key="4">
    <source>
        <dbReference type="SMART" id="SM00560"/>
    </source>
</evidence>
<keyword evidence="2" id="KW-1015">Disulfide bond</keyword>
<comment type="caution">
    <text evidence="5">The sequence shown here is derived from an EMBL/GenBank/DDBJ whole genome shotgun (WGS) entry which is preliminary data.</text>
</comment>
<dbReference type="GO" id="GO:0004553">
    <property type="term" value="F:hydrolase activity, hydrolyzing O-glycosyl compounds"/>
    <property type="evidence" value="ECO:0007669"/>
    <property type="project" value="UniProtKB-ARBA"/>
</dbReference>
<feature type="domain" description="LamG-like jellyroll fold" evidence="4">
    <location>
        <begin position="85"/>
        <end position="209"/>
    </location>
</feature>
<dbReference type="SMART" id="SM00560">
    <property type="entry name" value="LamGL"/>
    <property type="match status" value="1"/>
</dbReference>
<dbReference type="Proteomes" id="UP000294824">
    <property type="component" value="Unassembled WGS sequence"/>
</dbReference>
<dbReference type="PANTHER" id="PTHR42535">
    <property type="entry name" value="OOKINETE PROTEIN, PUTATIVE-RELATED"/>
    <property type="match status" value="1"/>
</dbReference>
<name>A0A4R8MKB9_9FLAO</name>
<dbReference type="GO" id="GO:0005975">
    <property type="term" value="P:carbohydrate metabolic process"/>
    <property type="evidence" value="ECO:0007669"/>
    <property type="project" value="UniProtKB-ARBA"/>
</dbReference>
<dbReference type="InterPro" id="IPR006558">
    <property type="entry name" value="LamG-like"/>
</dbReference>
<keyword evidence="1" id="KW-0732">Signal</keyword>
<organism evidence="5 6">
    <name type="scientific">Algibacter lectus</name>
    <dbReference type="NCBI Taxonomy" id="221126"/>
    <lineage>
        <taxon>Bacteria</taxon>
        <taxon>Pseudomonadati</taxon>
        <taxon>Bacteroidota</taxon>
        <taxon>Flavobacteriia</taxon>
        <taxon>Flavobacteriales</taxon>
        <taxon>Flavobacteriaceae</taxon>
        <taxon>Algibacter</taxon>
    </lineage>
</organism>
<protein>
    <submittedName>
        <fullName evidence="5">Putative secreted protein (Por secretion system target)</fullName>
    </submittedName>
</protein>
<reference evidence="5 6" key="1">
    <citation type="submission" date="2019-03" db="EMBL/GenBank/DDBJ databases">
        <title>Genomic Encyclopedia of Type Strains, Phase III (KMG-III): the genomes of soil and plant-associated and newly described type strains.</title>
        <authorList>
            <person name="Whitman W."/>
        </authorList>
    </citation>
    <scope>NUCLEOTIDE SEQUENCE [LARGE SCALE GENOMIC DNA]</scope>
    <source>
        <strain evidence="5 6">CECT 8301</strain>
    </source>
</reference>
<dbReference type="InterPro" id="IPR026444">
    <property type="entry name" value="Secre_tail"/>
</dbReference>
<evidence type="ECO:0000313" key="6">
    <source>
        <dbReference type="Proteomes" id="UP000294824"/>
    </source>
</evidence>
<feature type="transmembrane region" description="Helical" evidence="3">
    <location>
        <begin position="12"/>
        <end position="35"/>
    </location>
</feature>
<accession>A0A4R8MKB9</accession>